<keyword evidence="1 3" id="KW-0004">4Fe-4S</keyword>
<dbReference type="Gene3D" id="3.20.20.70">
    <property type="entry name" value="Aldolase class I"/>
    <property type="match status" value="1"/>
</dbReference>
<dbReference type="PANTHER" id="PTHR42836:SF1">
    <property type="entry name" value="7-CARBOXY-7-DEAZAGUANINE SYNTHASE"/>
    <property type="match status" value="1"/>
</dbReference>
<organism evidence="4">
    <name type="scientific">uncultured Aureispira sp</name>
    <dbReference type="NCBI Taxonomy" id="1331704"/>
    <lineage>
        <taxon>Bacteria</taxon>
        <taxon>Pseudomonadati</taxon>
        <taxon>Bacteroidota</taxon>
        <taxon>Saprospiria</taxon>
        <taxon>Saprospirales</taxon>
        <taxon>Saprospiraceae</taxon>
        <taxon>Aureispira</taxon>
        <taxon>environmental samples</taxon>
    </lineage>
</organism>
<proteinExistence type="inferred from homology"/>
<comment type="function">
    <text evidence="3">Catalyzes the complex heterocyclic radical-mediated conversion of 6-carboxy-5,6,7,8-tetrahydropterin (CPH4) to 7-carboxy-7-deazaguanine (CDG), a step common to the biosynthetic pathways of all 7-deazapurine-containing compounds.</text>
</comment>
<keyword evidence="3" id="KW-0411">Iron-sulfur</keyword>
<dbReference type="AlphaFoldDB" id="A0A6S6UHM2"/>
<dbReference type="SUPFAM" id="SSF102114">
    <property type="entry name" value="Radical SAM enzymes"/>
    <property type="match status" value="1"/>
</dbReference>
<dbReference type="GO" id="GO:1904047">
    <property type="term" value="F:S-adenosyl-L-methionine binding"/>
    <property type="evidence" value="ECO:0007669"/>
    <property type="project" value="UniProtKB-UniRule"/>
</dbReference>
<keyword evidence="3" id="KW-0479">Metal-binding</keyword>
<evidence type="ECO:0000313" key="4">
    <source>
        <dbReference type="EMBL" id="CAA6828797.1"/>
    </source>
</evidence>
<keyword evidence="3" id="KW-0671">Queuosine biosynthesis</keyword>
<comment type="cofactor">
    <cofactor evidence="3">
        <name>[4Fe-4S] cluster</name>
        <dbReference type="ChEBI" id="CHEBI:49883"/>
    </cofactor>
    <text evidence="3">Binds 1 [4Fe-4S] cluster. The cluster is coordinated with 3 cysteines and an exchangeable S-adenosyl-L-methionine.</text>
</comment>
<dbReference type="InterPro" id="IPR013785">
    <property type="entry name" value="Aldolase_TIM"/>
</dbReference>
<dbReference type="InterPro" id="IPR058240">
    <property type="entry name" value="rSAM_sf"/>
</dbReference>
<accession>A0A6S6UHM2</accession>
<feature type="binding site" evidence="3">
    <location>
        <begin position="16"/>
        <end position="18"/>
    </location>
    <ligand>
        <name>substrate</name>
    </ligand>
</feature>
<evidence type="ECO:0000256" key="3">
    <source>
        <dbReference type="HAMAP-Rule" id="MF_00917"/>
    </source>
</evidence>
<dbReference type="EMBL" id="CACVAQ010000439">
    <property type="protein sequence ID" value="CAA6828797.1"/>
    <property type="molecule type" value="Genomic_DNA"/>
</dbReference>
<feature type="binding site" evidence="3">
    <location>
        <position position="60"/>
    </location>
    <ligand>
        <name>Mg(2+)</name>
        <dbReference type="ChEBI" id="CHEBI:18420"/>
    </ligand>
</feature>
<comment type="similarity">
    <text evidence="3">Belongs to the radical SAM superfamily. 7-carboxy-7-deazaguanine synthase family.</text>
</comment>
<feature type="binding site" evidence="3">
    <location>
        <position position="58"/>
    </location>
    <ligand>
        <name>[4Fe-4S] cluster</name>
        <dbReference type="ChEBI" id="CHEBI:49883"/>
        <note>4Fe-4S-S-AdoMet</note>
    </ligand>
</feature>
<dbReference type="GO" id="GO:0000287">
    <property type="term" value="F:magnesium ion binding"/>
    <property type="evidence" value="ECO:0007669"/>
    <property type="project" value="UniProtKB-UniRule"/>
</dbReference>
<comment type="cofactor">
    <cofactor evidence="3">
        <name>S-adenosyl-L-methionine</name>
        <dbReference type="ChEBI" id="CHEBI:59789"/>
    </cofactor>
    <text evidence="3">Binds 1 S-adenosyl-L-methionine per subunit.</text>
</comment>
<dbReference type="UniPathway" id="UPA00391"/>
<comment type="pathway">
    <text evidence="3">Purine metabolism; 7-cyano-7-deazaguanine biosynthesis.</text>
</comment>
<dbReference type="GO" id="GO:0016840">
    <property type="term" value="F:carbon-nitrogen lyase activity"/>
    <property type="evidence" value="ECO:0007669"/>
    <property type="project" value="UniProtKB-UniRule"/>
</dbReference>
<keyword evidence="3" id="KW-0460">Magnesium</keyword>
<dbReference type="EC" id="4.3.99.3" evidence="3"/>
<comment type="catalytic activity">
    <reaction evidence="3">
        <text>6-carboxy-5,6,7,8-tetrahydropterin + H(+) = 7-carboxy-7-carbaguanine + NH4(+)</text>
        <dbReference type="Rhea" id="RHEA:27974"/>
        <dbReference type="ChEBI" id="CHEBI:15378"/>
        <dbReference type="ChEBI" id="CHEBI:28938"/>
        <dbReference type="ChEBI" id="CHEBI:61032"/>
        <dbReference type="ChEBI" id="CHEBI:61036"/>
        <dbReference type="EC" id="4.3.99.3"/>
    </reaction>
</comment>
<dbReference type="GO" id="GO:0051539">
    <property type="term" value="F:4 iron, 4 sulfur cluster binding"/>
    <property type="evidence" value="ECO:0007669"/>
    <property type="project" value="UniProtKB-UniRule"/>
</dbReference>
<feature type="binding site" evidence="3">
    <location>
        <position position="98"/>
    </location>
    <ligand>
        <name>substrate</name>
    </ligand>
</feature>
<dbReference type="PIRSF" id="PIRSF000370">
    <property type="entry name" value="QueE"/>
    <property type="match status" value="1"/>
</dbReference>
<evidence type="ECO:0000256" key="2">
    <source>
        <dbReference type="ARBA" id="ARBA00023239"/>
    </source>
</evidence>
<comment type="subunit">
    <text evidence="3">Homodimer.</text>
</comment>
<feature type="binding site" evidence="3">
    <location>
        <position position="35"/>
    </location>
    <ligand>
        <name>[4Fe-4S] cluster</name>
        <dbReference type="ChEBI" id="CHEBI:49883"/>
        <note>4Fe-4S-S-AdoMet</note>
    </ligand>
</feature>
<comment type="caution">
    <text evidence="3">Lacks conserved residue(s) required for the propagation of feature annotation.</text>
</comment>
<dbReference type="GO" id="GO:0008616">
    <property type="term" value="P:tRNA queuosine(34) biosynthetic process"/>
    <property type="evidence" value="ECO:0007669"/>
    <property type="project" value="UniProtKB-UniRule"/>
</dbReference>
<keyword evidence="3" id="KW-0408">Iron</keyword>
<dbReference type="HAMAP" id="MF_00917">
    <property type="entry name" value="QueE"/>
    <property type="match status" value="1"/>
</dbReference>
<reference evidence="4" key="1">
    <citation type="submission" date="2020-01" db="EMBL/GenBank/DDBJ databases">
        <authorList>
            <person name="Meier V. D."/>
            <person name="Meier V D."/>
        </authorList>
    </citation>
    <scope>NUCLEOTIDE SEQUENCE</scope>
    <source>
        <strain evidence="4">HLG_WM_MAG_10</strain>
    </source>
</reference>
<feature type="binding site" evidence="3">
    <location>
        <position position="100"/>
    </location>
    <ligand>
        <name>S-adenosyl-L-methionine</name>
        <dbReference type="ChEBI" id="CHEBI:59789"/>
    </ligand>
</feature>
<gene>
    <name evidence="3" type="primary">queE</name>
    <name evidence="4" type="ORF">HELGO_WM22864</name>
</gene>
<sequence>MSKNQKIAVSEYFYSLQGEGRTTGIPAIFLRLTGCNLICGGKGVEKDAVLRDGATWVCDTIDVWMKGTTLSFADLVERLDERTNFVQRLKTGVHLVITGGEPLLQQERILAFLEYLEATYQLRPIIEVETNATIRPLLALDARVQYWNTSPKLSNSGMFKPQRIDASILEWFSKNPNTMFKFVVTTKEDFEEIQTELIDTGWVDPSKIVLMPGADSIEQLLERNQMVAEICIEHQLRMCTRLHVEIWNRLTGV</sequence>
<protein>
    <recommendedName>
        <fullName evidence="3">7-carboxy-7-deazaguanine synthase</fullName>
        <shortName evidence="3">CDG synthase</shortName>
        <ecNumber evidence="3">4.3.99.3</ecNumber>
    </recommendedName>
    <alternativeName>
        <fullName evidence="3">Queuosine biosynthesis protein QueE</fullName>
    </alternativeName>
</protein>
<dbReference type="InterPro" id="IPR024924">
    <property type="entry name" value="7-CO-7-deazaguanine_synth-like"/>
</dbReference>
<keyword evidence="3" id="KW-0949">S-adenosyl-L-methionine</keyword>
<keyword evidence="2 3" id="KW-0456">Lyase</keyword>
<dbReference type="PANTHER" id="PTHR42836">
    <property type="entry name" value="7-CARBOXY-7-DEAZAGUANINE SYNTHASE"/>
    <property type="match status" value="1"/>
</dbReference>
<evidence type="ECO:0000256" key="1">
    <source>
        <dbReference type="ARBA" id="ARBA00022485"/>
    </source>
</evidence>
<feature type="binding site" evidence="3">
    <location>
        <position position="31"/>
    </location>
    <ligand>
        <name>substrate</name>
    </ligand>
</feature>
<name>A0A6S6UHM2_9BACT</name>
<comment type="cofactor">
    <cofactor evidence="3">
        <name>Mg(2+)</name>
        <dbReference type="ChEBI" id="CHEBI:18420"/>
    </cofactor>
</comment>
<feature type="binding site" evidence="3">
    <location>
        <begin position="150"/>
        <end position="152"/>
    </location>
    <ligand>
        <name>S-adenosyl-L-methionine</name>
        <dbReference type="ChEBI" id="CHEBI:59789"/>
    </ligand>
</feature>
<feature type="binding site" evidence="3">
    <location>
        <position position="39"/>
    </location>
    <ligand>
        <name>[4Fe-4S] cluster</name>
        <dbReference type="ChEBI" id="CHEBI:49883"/>
        <note>4Fe-4S-S-AdoMet</note>
    </ligand>
</feature>